<gene>
    <name evidence="2" type="ORF">SAMN04487947_0561</name>
</gene>
<name>A0A1I6G4I3_9EURY</name>
<evidence type="ECO:0000256" key="1">
    <source>
        <dbReference type="SAM" id="Phobius"/>
    </source>
</evidence>
<reference evidence="3" key="1">
    <citation type="submission" date="2016-10" db="EMBL/GenBank/DDBJ databases">
        <authorList>
            <person name="Varghese N."/>
            <person name="Submissions S."/>
        </authorList>
    </citation>
    <scope>NUCLEOTIDE SEQUENCE [LARGE SCALE GENOMIC DNA]</scope>
    <source>
        <strain evidence="3">CGMCC 1.7736</strain>
    </source>
</reference>
<keyword evidence="1" id="KW-0812">Transmembrane</keyword>
<organism evidence="2 3">
    <name type="scientific">Halogeometricum rufum</name>
    <dbReference type="NCBI Taxonomy" id="553469"/>
    <lineage>
        <taxon>Archaea</taxon>
        <taxon>Methanobacteriati</taxon>
        <taxon>Methanobacteriota</taxon>
        <taxon>Stenosarchaea group</taxon>
        <taxon>Halobacteria</taxon>
        <taxon>Halobacteriales</taxon>
        <taxon>Haloferacaceae</taxon>
        <taxon>Halogeometricum</taxon>
    </lineage>
</organism>
<evidence type="ECO:0000313" key="2">
    <source>
        <dbReference type="EMBL" id="SFR37104.1"/>
    </source>
</evidence>
<feature type="transmembrane region" description="Helical" evidence="1">
    <location>
        <begin position="6"/>
        <end position="26"/>
    </location>
</feature>
<keyword evidence="1" id="KW-0472">Membrane</keyword>
<dbReference type="Proteomes" id="UP000198531">
    <property type="component" value="Unassembled WGS sequence"/>
</dbReference>
<evidence type="ECO:0000313" key="3">
    <source>
        <dbReference type="Proteomes" id="UP000198531"/>
    </source>
</evidence>
<dbReference type="RefSeq" id="WP_089804374.1">
    <property type="nucleotide sequence ID" value="NZ_FOYT01000001.1"/>
</dbReference>
<accession>A0A1I6G4I3</accession>
<dbReference type="AlphaFoldDB" id="A0A1I6G4I3"/>
<protein>
    <submittedName>
        <fullName evidence="2">Uncharacterized protein</fullName>
    </submittedName>
</protein>
<keyword evidence="1" id="KW-1133">Transmembrane helix</keyword>
<sequence length="80" mass="9021">MTLLDVVMNVFIAAVPVVLGWIGWLVRRIDKRTELVEDHDRVLFGDDRVETDDGLIGSVERLESVVTPAEVDQTEKLSEN</sequence>
<dbReference type="EMBL" id="FOYT01000001">
    <property type="protein sequence ID" value="SFR37104.1"/>
    <property type="molecule type" value="Genomic_DNA"/>
</dbReference>
<proteinExistence type="predicted"/>
<keyword evidence="3" id="KW-1185">Reference proteome</keyword>
<dbReference type="STRING" id="553469.SAMN04487947_0561"/>